<dbReference type="InterPro" id="IPR051957">
    <property type="entry name" value="CRISP-LCCL_domain"/>
</dbReference>
<feature type="transmembrane region" description="Helical" evidence="2">
    <location>
        <begin position="358"/>
        <end position="379"/>
    </location>
</feature>
<reference evidence="4 5" key="1">
    <citation type="submission" date="2017-10" db="EMBL/GenBank/DDBJ databases">
        <title>Comparative genomics in systemic dimorphic fungi from Ajellomycetaceae.</title>
        <authorList>
            <person name="Munoz J.F."/>
            <person name="Mcewen J.G."/>
            <person name="Clay O.K."/>
            <person name="Cuomo C.A."/>
        </authorList>
    </citation>
    <scope>NUCLEOTIDE SEQUENCE [LARGE SCALE GENOMIC DNA]</scope>
    <source>
        <strain evidence="4 5">UAMH5409</strain>
    </source>
</reference>
<comment type="caution">
    <text evidence="4">The sequence shown here is derived from an EMBL/GenBank/DDBJ whole genome shotgun (WGS) entry which is preliminary data.</text>
</comment>
<dbReference type="AlphaFoldDB" id="A0A2B7WNM1"/>
<feature type="transmembrane region" description="Helical" evidence="2">
    <location>
        <begin position="464"/>
        <end position="484"/>
    </location>
</feature>
<proteinExistence type="predicted"/>
<keyword evidence="2" id="KW-0472">Membrane</keyword>
<keyword evidence="5" id="KW-1185">Reference proteome</keyword>
<evidence type="ECO:0000256" key="1">
    <source>
        <dbReference type="SAM" id="MobiDB-lite"/>
    </source>
</evidence>
<feature type="region of interest" description="Disordered" evidence="1">
    <location>
        <begin position="1"/>
        <end position="35"/>
    </location>
</feature>
<feature type="transmembrane region" description="Helical" evidence="2">
    <location>
        <begin position="330"/>
        <end position="346"/>
    </location>
</feature>
<keyword evidence="2" id="KW-1133">Transmembrane helix</keyword>
<dbReference type="Pfam" id="PF03815">
    <property type="entry name" value="LCCL"/>
    <property type="match status" value="1"/>
</dbReference>
<dbReference type="PANTHER" id="PTHR31331">
    <property type="entry name" value="LCCL DOMAIN PROTEIN (AFU_ORTHOLOGUE AFUA_5G08630)"/>
    <property type="match status" value="1"/>
</dbReference>
<feature type="transmembrane region" description="Helical" evidence="2">
    <location>
        <begin position="122"/>
        <end position="140"/>
    </location>
</feature>
<evidence type="ECO:0000313" key="4">
    <source>
        <dbReference type="EMBL" id="PGG98222.1"/>
    </source>
</evidence>
<feature type="region of interest" description="Disordered" evidence="1">
    <location>
        <begin position="630"/>
        <end position="668"/>
    </location>
</feature>
<feature type="transmembrane region" description="Helical" evidence="2">
    <location>
        <begin position="491"/>
        <end position="508"/>
    </location>
</feature>
<dbReference type="EMBL" id="PDNB01000229">
    <property type="protein sequence ID" value="PGG98222.1"/>
    <property type="molecule type" value="Genomic_DNA"/>
</dbReference>
<name>A0A2B7WNM1_9EURO</name>
<evidence type="ECO:0000313" key="5">
    <source>
        <dbReference type="Proteomes" id="UP000223968"/>
    </source>
</evidence>
<dbReference type="Proteomes" id="UP000223968">
    <property type="component" value="Unassembled WGS sequence"/>
</dbReference>
<dbReference type="Gene3D" id="2.170.130.20">
    <property type="entry name" value="LCCL-like domain"/>
    <property type="match status" value="1"/>
</dbReference>
<protein>
    <recommendedName>
        <fullName evidence="3">LCCL domain-containing protein</fullName>
    </recommendedName>
</protein>
<dbReference type="PANTHER" id="PTHR31331:SF8">
    <property type="entry name" value="LCCL DOMAIN PROTEIN (AFU_ORTHOLOGUE AFUA_5G02970)"/>
    <property type="match status" value="1"/>
</dbReference>
<feature type="transmembrane region" description="Helical" evidence="2">
    <location>
        <begin position="434"/>
        <end position="458"/>
    </location>
</feature>
<gene>
    <name evidence="4" type="ORF">AJ79_08931</name>
</gene>
<feature type="transmembrane region" description="Helical" evidence="2">
    <location>
        <begin position="399"/>
        <end position="422"/>
    </location>
</feature>
<sequence>MTRDPWDDDQEALSGRTVIAPLTDDEDDHYTDEPDGIQQLGMSGGVESSTSLPIPVWLAESSKSFHWGWVPLPLRKAGRSTVKWLKGPDPPRVLLLNPIFPSIQSAPVKLIDRFFPKRKYKIGLLLALYFSWILPFSLVLRHSSSGGHIEGYGKPSPISCSASYWSPGNECGLNGYECRPFNASTFAFRCPAFCTSNIILEPYVVGNETVNYQPLVVGGPMPGSSNDDLENAIYRADSYVCQAAIHAGVISDSAGGCGVVELTGPGHSYFSTAAHKITSVGFPSTFPKSFRFLQLPGSQSDCPGDLRWPLFAITATAIVLVSIFTTSPAVFFFTTFFMLIFHVGLVSDPPDLHKVSDLFSVLCSRLLPASFIAYVLYVYCASPLLEPLASPPVYQFSKTILYLGPAFIGALNNYTFALWIPIQRLTPHDIKAQPGAPIALAIVVTIIVSIVLGQAWHIRQGGLFFHYLKIYLCIGAGLIFLLVLPQFRLRIHHYILAILFMPGTSFPIRPSLLYQGLLLGLFVNGVARWGFASIIETPSALGELPGPGGHNGWWGATSPNITNSSVQISLPSDNYTDKGNGNITFSLWEPDRMAKLNVDGISVLVNDVERWRGYMDEDVKGEFVWHRQGHRGLDLSQPQRPGQGDFTGDRGRGGAGDPPSVLSIEDDHDDEPAEDLFFRFAFLKGSKAGLYGGVGVWNRDGSWINPPPPRT</sequence>
<feature type="domain" description="LCCL" evidence="3">
    <location>
        <begin position="223"/>
        <end position="280"/>
    </location>
</feature>
<evidence type="ECO:0000256" key="2">
    <source>
        <dbReference type="SAM" id="Phobius"/>
    </source>
</evidence>
<dbReference type="InterPro" id="IPR036609">
    <property type="entry name" value="LCCL_sf"/>
</dbReference>
<feature type="compositionally biased region" description="Acidic residues" evidence="1">
    <location>
        <begin position="1"/>
        <end position="11"/>
    </location>
</feature>
<dbReference type="PROSITE" id="PS50820">
    <property type="entry name" value="LCCL"/>
    <property type="match status" value="1"/>
</dbReference>
<accession>A0A2B7WNM1</accession>
<dbReference type="InterPro" id="IPR004043">
    <property type="entry name" value="LCCL"/>
</dbReference>
<keyword evidence="2" id="KW-0812">Transmembrane</keyword>
<feature type="compositionally biased region" description="Acidic residues" evidence="1">
    <location>
        <begin position="23"/>
        <end position="35"/>
    </location>
</feature>
<evidence type="ECO:0000259" key="3">
    <source>
        <dbReference type="PROSITE" id="PS50820"/>
    </source>
</evidence>
<organism evidence="4 5">
    <name type="scientific">Helicocarpus griseus UAMH5409</name>
    <dbReference type="NCBI Taxonomy" id="1447875"/>
    <lineage>
        <taxon>Eukaryota</taxon>
        <taxon>Fungi</taxon>
        <taxon>Dikarya</taxon>
        <taxon>Ascomycota</taxon>
        <taxon>Pezizomycotina</taxon>
        <taxon>Eurotiomycetes</taxon>
        <taxon>Eurotiomycetidae</taxon>
        <taxon>Onygenales</taxon>
        <taxon>Ajellomycetaceae</taxon>
        <taxon>Helicocarpus</taxon>
    </lineage>
</organism>
<dbReference type="OrthoDB" id="441660at2759"/>
<dbReference type="SUPFAM" id="SSF69848">
    <property type="entry name" value="LCCL domain"/>
    <property type="match status" value="1"/>
</dbReference>